<dbReference type="EMBL" id="LWMU01000067">
    <property type="protein sequence ID" value="KZX12621.1"/>
    <property type="molecule type" value="Genomic_DNA"/>
</dbReference>
<proteinExistence type="predicted"/>
<dbReference type="STRING" id="66851.MBORA_11050"/>
<protein>
    <submittedName>
        <fullName evidence="1">Uncharacterized protein</fullName>
    </submittedName>
</protein>
<dbReference type="AlphaFoldDB" id="A0A166AY52"/>
<name>A0A166AY52_METOA</name>
<comment type="caution">
    <text evidence="1">The sequence shown here is derived from an EMBL/GenBank/DDBJ whole genome shotgun (WGS) entry which is preliminary data.</text>
</comment>
<evidence type="ECO:0000313" key="2">
    <source>
        <dbReference type="Proteomes" id="UP000077428"/>
    </source>
</evidence>
<keyword evidence="2" id="KW-1185">Reference proteome</keyword>
<evidence type="ECO:0000313" key="1">
    <source>
        <dbReference type="EMBL" id="KZX12621.1"/>
    </source>
</evidence>
<reference evidence="2" key="1">
    <citation type="journal article" date="2016" name="Genome Announc.">
        <title>Draft Genome Sequences of Methanobrevibacter curvatus DSM11111, Methanobrevibacter cuticularis DSM11139, Methanobrevibacter filiformis DSM11501, and Methanobrevibacter oralis DSM7256.</title>
        <authorList>
            <person name="Poehlein A."/>
            <person name="Seedorf H."/>
        </authorList>
    </citation>
    <scope>NUCLEOTIDE SEQUENCE [LARGE SCALE GENOMIC DNA]</scope>
    <source>
        <strain evidence="2">DSM 7256 / JCM 30027 / ZR</strain>
    </source>
</reference>
<gene>
    <name evidence="1" type="ORF">MBORA_11050</name>
</gene>
<accession>A0A166AY52</accession>
<dbReference type="Proteomes" id="UP000077428">
    <property type="component" value="Unassembled WGS sequence"/>
</dbReference>
<sequence length="57" mass="6871">MFSQTRYLSKLAEVRHIDGRISKLLSKVLIYSFIDKIEFKLRNSKKFLRLNFIKSHL</sequence>
<organism evidence="1 2">
    <name type="scientific">Methanobrevibacter oralis</name>
    <dbReference type="NCBI Taxonomy" id="66851"/>
    <lineage>
        <taxon>Archaea</taxon>
        <taxon>Methanobacteriati</taxon>
        <taxon>Methanobacteriota</taxon>
        <taxon>Methanomada group</taxon>
        <taxon>Methanobacteria</taxon>
        <taxon>Methanobacteriales</taxon>
        <taxon>Methanobacteriaceae</taxon>
        <taxon>Methanobrevibacter</taxon>
    </lineage>
</organism>